<proteinExistence type="predicted"/>
<feature type="transmembrane region" description="Helical" evidence="2">
    <location>
        <begin position="42"/>
        <end position="61"/>
    </location>
</feature>
<evidence type="ECO:0000313" key="5">
    <source>
        <dbReference type="Proteomes" id="UP001501285"/>
    </source>
</evidence>
<accession>A0ABN2TXA9</accession>
<feature type="transmembrane region" description="Helical" evidence="2">
    <location>
        <begin position="174"/>
        <end position="192"/>
    </location>
</feature>
<keyword evidence="2" id="KW-1133">Transmembrane helix</keyword>
<gene>
    <name evidence="4" type="ORF">GCM10009740_12310</name>
</gene>
<evidence type="ECO:0000256" key="1">
    <source>
        <dbReference type="SAM" id="MobiDB-lite"/>
    </source>
</evidence>
<feature type="region of interest" description="Disordered" evidence="1">
    <location>
        <begin position="293"/>
        <end position="320"/>
    </location>
</feature>
<feature type="signal peptide" evidence="3">
    <location>
        <begin position="1"/>
        <end position="21"/>
    </location>
</feature>
<dbReference type="InterPro" id="IPR010721">
    <property type="entry name" value="UstE-like"/>
</dbReference>
<evidence type="ECO:0008006" key="6">
    <source>
        <dbReference type="Google" id="ProtNLM"/>
    </source>
</evidence>
<dbReference type="PANTHER" id="PTHR32251">
    <property type="entry name" value="3-OXO-5-ALPHA-STEROID 4-DEHYDROGENASE"/>
    <property type="match status" value="1"/>
</dbReference>
<feature type="chain" id="PRO_5045195112" description="DUF1295 domain-containing protein" evidence="3">
    <location>
        <begin position="22"/>
        <end position="320"/>
    </location>
</feature>
<keyword evidence="5" id="KW-1185">Reference proteome</keyword>
<reference evidence="4 5" key="1">
    <citation type="journal article" date="2019" name="Int. J. Syst. Evol. Microbiol.">
        <title>The Global Catalogue of Microorganisms (GCM) 10K type strain sequencing project: providing services to taxonomists for standard genome sequencing and annotation.</title>
        <authorList>
            <consortium name="The Broad Institute Genomics Platform"/>
            <consortium name="The Broad Institute Genome Sequencing Center for Infectious Disease"/>
            <person name="Wu L."/>
            <person name="Ma J."/>
        </authorList>
    </citation>
    <scope>NUCLEOTIDE SEQUENCE [LARGE SCALE GENOMIC DNA]</scope>
    <source>
        <strain evidence="4 5">JCM 14283</strain>
    </source>
</reference>
<evidence type="ECO:0000256" key="2">
    <source>
        <dbReference type="SAM" id="Phobius"/>
    </source>
</evidence>
<evidence type="ECO:0000313" key="4">
    <source>
        <dbReference type="EMBL" id="GAA2024325.1"/>
    </source>
</evidence>
<comment type="caution">
    <text evidence="4">The sequence shown here is derived from an EMBL/GenBank/DDBJ whole genome shotgun (WGS) entry which is preliminary data.</text>
</comment>
<feature type="transmembrane region" description="Helical" evidence="2">
    <location>
        <begin position="141"/>
        <end position="168"/>
    </location>
</feature>
<keyword evidence="2" id="KW-0472">Membrane</keyword>
<dbReference type="EMBL" id="BAAANB010000003">
    <property type="protein sequence ID" value="GAA2024325.1"/>
    <property type="molecule type" value="Genomic_DNA"/>
</dbReference>
<sequence length="320" mass="34690">MSSAWATFTATAALATSHATAATVHAPASTAGFDGGGFGRTLLLTALTVVVVLAVTFAVALRVGKQAVIDVTWGLGFVALAVTAFVSSSGHGDGLRRWLALVLTASWGLRLAGHIWNRSRGSGEDPRYEAMLARADGNPKAYALVHIYLPQGLTMWFVSLPVQIAMFVEGGQRWVLWLGVLVWAVGLFFEGVGDLQLMRFRRDASNRGAVLDTGLWRYTRHPNYFGDACVWSGLFLVAASAWPGALTILSPAVMVWNLYAGTGKKLLEKDIGDRRPAYAHYVRRTSGFFPWPPKPADPARTRTRAADCQTGLSERRAGRR</sequence>
<dbReference type="Gene3D" id="1.20.120.1630">
    <property type="match status" value="1"/>
</dbReference>
<protein>
    <recommendedName>
        <fullName evidence="6">DUF1295 domain-containing protein</fullName>
    </recommendedName>
</protein>
<dbReference type="PANTHER" id="PTHR32251:SF17">
    <property type="entry name" value="STEROID 5-ALPHA REDUCTASE C-TERMINAL DOMAIN-CONTAINING PROTEIN"/>
    <property type="match status" value="1"/>
</dbReference>
<feature type="transmembrane region" description="Helical" evidence="2">
    <location>
        <begin position="68"/>
        <end position="86"/>
    </location>
</feature>
<keyword evidence="3" id="KW-0732">Signal</keyword>
<dbReference type="Pfam" id="PF06966">
    <property type="entry name" value="DUF1295"/>
    <property type="match status" value="1"/>
</dbReference>
<name>A0ABN2TXA9_9MICO</name>
<keyword evidence="2" id="KW-0812">Transmembrane</keyword>
<organism evidence="4 5">
    <name type="scientific">Terrabacter terrae</name>
    <dbReference type="NCBI Taxonomy" id="318434"/>
    <lineage>
        <taxon>Bacteria</taxon>
        <taxon>Bacillati</taxon>
        <taxon>Actinomycetota</taxon>
        <taxon>Actinomycetes</taxon>
        <taxon>Micrococcales</taxon>
        <taxon>Intrasporangiaceae</taxon>
        <taxon>Terrabacter</taxon>
    </lineage>
</organism>
<dbReference type="PROSITE" id="PS50244">
    <property type="entry name" value="S5A_REDUCTASE"/>
    <property type="match status" value="1"/>
</dbReference>
<dbReference type="Proteomes" id="UP001501285">
    <property type="component" value="Unassembled WGS sequence"/>
</dbReference>
<evidence type="ECO:0000256" key="3">
    <source>
        <dbReference type="SAM" id="SignalP"/>
    </source>
</evidence>